<keyword evidence="1" id="KW-0472">Membrane</keyword>
<evidence type="ECO:0000313" key="2">
    <source>
        <dbReference type="EMBL" id="NKE55741.1"/>
    </source>
</evidence>
<keyword evidence="3" id="KW-1185">Reference proteome</keyword>
<evidence type="ECO:0000256" key="1">
    <source>
        <dbReference type="SAM" id="Phobius"/>
    </source>
</evidence>
<evidence type="ECO:0000313" key="3">
    <source>
        <dbReference type="Proteomes" id="UP001515943"/>
    </source>
</evidence>
<organism evidence="2 3">
    <name type="scientific">Lentzea indica</name>
    <dbReference type="NCBI Taxonomy" id="2604800"/>
    <lineage>
        <taxon>Bacteria</taxon>
        <taxon>Bacillati</taxon>
        <taxon>Actinomycetota</taxon>
        <taxon>Actinomycetes</taxon>
        <taxon>Pseudonocardiales</taxon>
        <taxon>Pseudonocardiaceae</taxon>
        <taxon>Lentzea</taxon>
    </lineage>
</organism>
<name>A0ABX1FAK1_9PSEU</name>
<gene>
    <name evidence="2" type="ORF">FXN61_02455</name>
</gene>
<feature type="transmembrane region" description="Helical" evidence="1">
    <location>
        <begin position="38"/>
        <end position="61"/>
    </location>
</feature>
<sequence>MNIEEKLRGALDVAAPPPTTTLDVVMKRGRRRVFAQRAGAVLGVVAVVAGIGIGATTLNMAGPPPTPANEPDAGPATVVHSVGWPRVNTPPQIPYGTWTPAATAPPPDGRPIVSMPRCNIQARKLALATPIGNERLPDDFVAKWIDTVRRQVPEVQVSALSPGVGRAEYAVDLADGGGTGSVRLTAGRFAGSATVYADDSLWTFGNCAPPYRTVLPDGTVIQLHDVRAAEPFQTLLQVMEVYRPDGLLLQLELANYGSKDLRPAAQQGYWERIGPGRLTPPLSEEQFARLGPAIAGEA</sequence>
<dbReference type="RefSeq" id="WP_167969801.1">
    <property type="nucleotide sequence ID" value="NZ_VSRL01000005.1"/>
</dbReference>
<reference evidence="2 3" key="1">
    <citation type="submission" date="2019-08" db="EMBL/GenBank/DDBJ databases">
        <title>Lentzea from Indian Himalayas.</title>
        <authorList>
            <person name="Mandal S."/>
            <person name="Mallick Gupta A."/>
            <person name="Maiti P.K."/>
            <person name="Sarkar J."/>
            <person name="Mandal S."/>
        </authorList>
    </citation>
    <scope>NUCLEOTIDE SEQUENCE [LARGE SCALE GENOMIC DNA]</scope>
    <source>
        <strain evidence="2 3">PSKA42</strain>
    </source>
</reference>
<keyword evidence="1" id="KW-0812">Transmembrane</keyword>
<protein>
    <submittedName>
        <fullName evidence="2">Uncharacterized protein</fullName>
    </submittedName>
</protein>
<dbReference type="EMBL" id="VSRL01000005">
    <property type="protein sequence ID" value="NKE55741.1"/>
    <property type="molecule type" value="Genomic_DNA"/>
</dbReference>
<keyword evidence="1" id="KW-1133">Transmembrane helix</keyword>
<comment type="caution">
    <text evidence="2">The sequence shown here is derived from an EMBL/GenBank/DDBJ whole genome shotgun (WGS) entry which is preliminary data.</text>
</comment>
<proteinExistence type="predicted"/>
<accession>A0ABX1FAK1</accession>
<dbReference type="Proteomes" id="UP001515943">
    <property type="component" value="Unassembled WGS sequence"/>
</dbReference>